<dbReference type="RefSeq" id="WP_301719802.1">
    <property type="nucleotide sequence ID" value="NZ_JAGGJB010000003.1"/>
</dbReference>
<comment type="subcellular location">
    <subcellularLocation>
        <location evidence="1">Cell membrane</location>
        <topology evidence="1">Multi-pass membrane protein</topology>
    </subcellularLocation>
</comment>
<feature type="transmembrane region" description="Helical" evidence="8">
    <location>
        <begin position="148"/>
        <end position="171"/>
    </location>
</feature>
<evidence type="ECO:0000256" key="5">
    <source>
        <dbReference type="ARBA" id="ARBA00022833"/>
    </source>
</evidence>
<dbReference type="PANTHER" id="PTHR11040:SF211">
    <property type="entry name" value="ZINC TRANSPORTER ZIP11"/>
    <property type="match status" value="1"/>
</dbReference>
<comment type="similarity">
    <text evidence="2">Belongs to the ZIP transporter (TC 2.A.5) family.</text>
</comment>
<feature type="transmembrane region" description="Helical" evidence="8">
    <location>
        <begin position="205"/>
        <end position="226"/>
    </location>
</feature>
<dbReference type="AlphaFoldDB" id="A0AAW7QWP4"/>
<keyword evidence="4 8" id="KW-0812">Transmembrane</keyword>
<evidence type="ECO:0000256" key="2">
    <source>
        <dbReference type="ARBA" id="ARBA00006939"/>
    </source>
</evidence>
<comment type="caution">
    <text evidence="9">The sequence shown here is derived from an EMBL/GenBank/DDBJ whole genome shotgun (WGS) entry which is preliminary data.</text>
</comment>
<dbReference type="EMBL" id="JAGGJC010000001">
    <property type="protein sequence ID" value="MDN7129069.1"/>
    <property type="molecule type" value="Genomic_DNA"/>
</dbReference>
<dbReference type="PANTHER" id="PTHR11040">
    <property type="entry name" value="ZINC/IRON TRANSPORTER"/>
    <property type="match status" value="1"/>
</dbReference>
<sequence length="258" mass="26655">MDLVLTALIASFLTGALTSVGALPVLLGRKPSERFNDTLLGFAAGVMLAASFFSLIVPSIEISTLMYGEGPTPALIAVCGILLGAAAIAALDRLLPHEHFITGPEGLATDKIAGVWLFVFAIAIHNFPEGLAVGVAYGSGDVDAAFSLALGIGLQNIPEGLAVAVGLVAVGYSHLKSFVVASLTGLIEPIGGVIGGLFVNISQVLLPWGLVFAAGAMLFVISHEIIPETHRRGHHQRATAGLMVGLVIMLFLDVWLAA</sequence>
<accession>A0AAW7QWP4</accession>
<evidence type="ECO:0000256" key="1">
    <source>
        <dbReference type="ARBA" id="ARBA00004651"/>
    </source>
</evidence>
<evidence type="ECO:0000256" key="7">
    <source>
        <dbReference type="ARBA" id="ARBA00023136"/>
    </source>
</evidence>
<dbReference type="GO" id="GO:0005886">
    <property type="term" value="C:plasma membrane"/>
    <property type="evidence" value="ECO:0007669"/>
    <property type="project" value="UniProtKB-SubCell"/>
</dbReference>
<dbReference type="Pfam" id="PF02535">
    <property type="entry name" value="Zip"/>
    <property type="match status" value="1"/>
</dbReference>
<evidence type="ECO:0000256" key="6">
    <source>
        <dbReference type="ARBA" id="ARBA00022989"/>
    </source>
</evidence>
<gene>
    <name evidence="9" type="ORF">J6I90_07085</name>
    <name evidence="10" type="ORF">J6I92_04220</name>
</gene>
<keyword evidence="11" id="KW-1185">Reference proteome</keyword>
<evidence type="ECO:0000256" key="8">
    <source>
        <dbReference type="SAM" id="Phobius"/>
    </source>
</evidence>
<feature type="transmembrane region" description="Helical" evidence="8">
    <location>
        <begin position="238"/>
        <end position="257"/>
    </location>
</feature>
<keyword evidence="3" id="KW-1003">Cell membrane</keyword>
<feature type="transmembrane region" description="Helical" evidence="8">
    <location>
        <begin position="72"/>
        <end position="91"/>
    </location>
</feature>
<feature type="transmembrane region" description="Helical" evidence="8">
    <location>
        <begin position="39"/>
        <end position="60"/>
    </location>
</feature>
<dbReference type="Proteomes" id="UP001169491">
    <property type="component" value="Unassembled WGS sequence"/>
</dbReference>
<keyword evidence="7 8" id="KW-0472">Membrane</keyword>
<name>A0AAW7QWP4_9GAMM</name>
<reference evidence="11 12" key="1">
    <citation type="submission" date="2021-03" db="EMBL/GenBank/DDBJ databases">
        <title>Pseudidiomarina terrestris, a new bacterium isolated from saline soil.</title>
        <authorList>
            <person name="Galisteo C."/>
            <person name="De La Haba R."/>
            <person name="Sanchez-Porro C."/>
            <person name="Ventosa A."/>
        </authorList>
    </citation>
    <scope>NUCLEOTIDE SEQUENCE [LARGE SCALE GENOMIC DNA]</scope>
    <source>
        <strain evidence="9 12">1APP75-32.1</strain>
        <strain evidence="11">1APR75-15</strain>
        <strain evidence="10">1ASR75-15</strain>
    </source>
</reference>
<evidence type="ECO:0000313" key="10">
    <source>
        <dbReference type="EMBL" id="MDN7129069.1"/>
    </source>
</evidence>
<dbReference type="GO" id="GO:0005385">
    <property type="term" value="F:zinc ion transmembrane transporter activity"/>
    <property type="evidence" value="ECO:0007669"/>
    <property type="project" value="TreeGrafter"/>
</dbReference>
<proteinExistence type="inferred from homology"/>
<evidence type="ECO:0000313" key="9">
    <source>
        <dbReference type="EMBL" id="MDN7124640.1"/>
    </source>
</evidence>
<protein>
    <submittedName>
        <fullName evidence="9">ZIP family metal transporter</fullName>
    </submittedName>
</protein>
<organism evidence="9 12">
    <name type="scientific">Pseudidiomarina terrestris</name>
    <dbReference type="NCBI Taxonomy" id="2820060"/>
    <lineage>
        <taxon>Bacteria</taxon>
        <taxon>Pseudomonadati</taxon>
        <taxon>Pseudomonadota</taxon>
        <taxon>Gammaproteobacteria</taxon>
        <taxon>Alteromonadales</taxon>
        <taxon>Idiomarinaceae</taxon>
        <taxon>Pseudidiomarina</taxon>
    </lineage>
</organism>
<feature type="transmembrane region" description="Helical" evidence="8">
    <location>
        <begin position="178"/>
        <end position="199"/>
    </location>
</feature>
<dbReference type="Proteomes" id="UP001169492">
    <property type="component" value="Unassembled WGS sequence"/>
</dbReference>
<evidence type="ECO:0000313" key="12">
    <source>
        <dbReference type="Proteomes" id="UP001169492"/>
    </source>
</evidence>
<dbReference type="EMBL" id="JAGGJB010000003">
    <property type="protein sequence ID" value="MDN7124640.1"/>
    <property type="molecule type" value="Genomic_DNA"/>
</dbReference>
<evidence type="ECO:0000256" key="3">
    <source>
        <dbReference type="ARBA" id="ARBA00022475"/>
    </source>
</evidence>
<dbReference type="InterPro" id="IPR003689">
    <property type="entry name" value="ZIP"/>
</dbReference>
<keyword evidence="6 8" id="KW-1133">Transmembrane helix</keyword>
<evidence type="ECO:0000256" key="4">
    <source>
        <dbReference type="ARBA" id="ARBA00022692"/>
    </source>
</evidence>
<feature type="transmembrane region" description="Helical" evidence="8">
    <location>
        <begin position="6"/>
        <end position="27"/>
    </location>
</feature>
<feature type="transmembrane region" description="Helical" evidence="8">
    <location>
        <begin position="112"/>
        <end position="128"/>
    </location>
</feature>
<evidence type="ECO:0000313" key="11">
    <source>
        <dbReference type="Proteomes" id="UP001169491"/>
    </source>
</evidence>
<keyword evidence="5" id="KW-0862">Zinc</keyword>